<dbReference type="EMBL" id="LAQL01000009">
    <property type="protein sequence ID" value="KLN60029.1"/>
    <property type="molecule type" value="Genomic_DNA"/>
</dbReference>
<dbReference type="STRING" id="1489064.WH96_15130"/>
<name>A0A0H2MBX4_9PROT</name>
<dbReference type="PANTHER" id="PTHR13847:SF281">
    <property type="entry name" value="FAD DEPENDENT OXIDOREDUCTASE DOMAIN-CONTAINING PROTEIN"/>
    <property type="match status" value="1"/>
</dbReference>
<dbReference type="Gene3D" id="3.50.50.60">
    <property type="entry name" value="FAD/NAD(P)-binding domain"/>
    <property type="match status" value="1"/>
</dbReference>
<dbReference type="PATRIC" id="fig|1489064.4.peg.4377"/>
<protein>
    <submittedName>
        <fullName evidence="3">FAD-dependent oxidoreductase</fullName>
    </submittedName>
</protein>
<keyword evidence="4" id="KW-1185">Reference proteome</keyword>
<evidence type="ECO:0000313" key="4">
    <source>
        <dbReference type="Proteomes" id="UP000035444"/>
    </source>
</evidence>
<keyword evidence="1" id="KW-0560">Oxidoreductase</keyword>
<dbReference type="GO" id="GO:0016491">
    <property type="term" value="F:oxidoreductase activity"/>
    <property type="evidence" value="ECO:0007669"/>
    <property type="project" value="UniProtKB-KW"/>
</dbReference>
<feature type="domain" description="FAD dependent oxidoreductase" evidence="2">
    <location>
        <begin position="37"/>
        <end position="389"/>
    </location>
</feature>
<dbReference type="Gene3D" id="3.30.9.10">
    <property type="entry name" value="D-Amino Acid Oxidase, subunit A, domain 2"/>
    <property type="match status" value="1"/>
</dbReference>
<dbReference type="Pfam" id="PF01266">
    <property type="entry name" value="DAO"/>
    <property type="match status" value="1"/>
</dbReference>
<proteinExistence type="predicted"/>
<accession>A0A0H2MBX4</accession>
<organism evidence="3 4">
    <name type="scientific">Kiloniella spongiae</name>
    <dbReference type="NCBI Taxonomy" id="1489064"/>
    <lineage>
        <taxon>Bacteria</taxon>
        <taxon>Pseudomonadati</taxon>
        <taxon>Pseudomonadota</taxon>
        <taxon>Alphaproteobacteria</taxon>
        <taxon>Rhodospirillales</taxon>
        <taxon>Kiloniellaceae</taxon>
        <taxon>Kiloniella</taxon>
    </lineage>
</organism>
<dbReference type="InterPro" id="IPR006076">
    <property type="entry name" value="FAD-dep_OxRdtase"/>
</dbReference>
<evidence type="ECO:0000259" key="2">
    <source>
        <dbReference type="Pfam" id="PF01266"/>
    </source>
</evidence>
<reference evidence="3 4" key="1">
    <citation type="submission" date="2015-03" db="EMBL/GenBank/DDBJ databases">
        <title>Genome Sequence of Kiloniella spongiae MEBiC09566, isolated from a marine sponge.</title>
        <authorList>
            <person name="Shao Z."/>
            <person name="Wang L."/>
            <person name="Li X."/>
        </authorList>
    </citation>
    <scope>NUCLEOTIDE SEQUENCE [LARGE SCALE GENOMIC DNA]</scope>
    <source>
        <strain evidence="3 4">MEBiC09566</strain>
    </source>
</reference>
<evidence type="ECO:0000313" key="3">
    <source>
        <dbReference type="EMBL" id="KLN60029.1"/>
    </source>
</evidence>
<dbReference type="Proteomes" id="UP000035444">
    <property type="component" value="Unassembled WGS sequence"/>
</dbReference>
<comment type="caution">
    <text evidence="3">The sequence shown here is derived from an EMBL/GenBank/DDBJ whole genome shotgun (WGS) entry which is preliminary data.</text>
</comment>
<evidence type="ECO:0000256" key="1">
    <source>
        <dbReference type="ARBA" id="ARBA00023002"/>
    </source>
</evidence>
<dbReference type="SUPFAM" id="SSF51905">
    <property type="entry name" value="FAD/NAD(P)-binding domain"/>
    <property type="match status" value="1"/>
</dbReference>
<dbReference type="GO" id="GO:0005737">
    <property type="term" value="C:cytoplasm"/>
    <property type="evidence" value="ECO:0007669"/>
    <property type="project" value="TreeGrafter"/>
</dbReference>
<dbReference type="AlphaFoldDB" id="A0A0H2MBX4"/>
<dbReference type="InterPro" id="IPR036188">
    <property type="entry name" value="FAD/NAD-bd_sf"/>
</dbReference>
<sequence length="435" mass="48775">MTMAGLETFTHLPFWWSDTRFQPDSYVQSDLPPKKADVVVVGAGYTGLSAALTLARAGRSVVVLDAERPGWGCSARNGGLLGPSFHKLGLKGLERAYGKEKARAIMRESLDSMRSLVSFVEEEKIDCELVMRGRFRGVVRPQHYDSLARQVEVMQRELNLNAHMVSKAEQHYEIGSDLYHGGAVYEDDGTLQPALLLQGLLRKTTEAGAKIYGGQAVQNISGPEGKLEICTNNHSLTARDVIVATNGYTPKNLQWFRRRLIPIRSAVTATEELPPEKILELSPKLRGHGDTHRLVFYYRPSADGKRMIFGGRAKDLKDNPREYVNYLGTAMRRIYPQLQQVKIEYAWSGVVAYTFDHAPHVGKIDGMHYAMGYCGSGVGRAVYFGRKTALKILGDPEGRTELDDLPFESRPLYSGSPWFMPFMIRWHAFADRMGW</sequence>
<dbReference type="PANTHER" id="PTHR13847">
    <property type="entry name" value="SARCOSINE DEHYDROGENASE-RELATED"/>
    <property type="match status" value="1"/>
</dbReference>
<gene>
    <name evidence="3" type="ORF">WH96_15130</name>
</gene>